<sequence length="230" mass="24985">MQQVPPSLSGFRGLRAELLVALKKAPHPLTAKELAEQFGVTPNALRRHLDSLESEDLVRYQREVRGVGAPVHAYSLTALGESLFPQGHAAVLAAVLESVREVSGPDGVIALARRQWRNLIEEASPRLAELPLHERAQLLAELRSSQGFMAEANDAGGTVVLREHHCAIKDVAARFPEICVAEQEFVERMLAVPVTRTAHILDGCSCCEYSTTPNDTINPGGDTPSDQEQA</sequence>
<dbReference type="InterPro" id="IPR036388">
    <property type="entry name" value="WH-like_DNA-bd_sf"/>
</dbReference>
<dbReference type="RefSeq" id="WP_025411119.1">
    <property type="nucleotide sequence ID" value="NZ_CP007128.1"/>
</dbReference>
<accession>W0RJN7</accession>
<dbReference type="Proteomes" id="UP000019151">
    <property type="component" value="Chromosome"/>
</dbReference>
<gene>
    <name evidence="1" type="ORF">J421_2091</name>
</gene>
<evidence type="ECO:0000313" key="1">
    <source>
        <dbReference type="EMBL" id="AHG89628.1"/>
    </source>
</evidence>
<dbReference type="AlphaFoldDB" id="W0RJN7"/>
<dbReference type="GO" id="GO:0006355">
    <property type="term" value="P:regulation of DNA-templated transcription"/>
    <property type="evidence" value="ECO:0007669"/>
    <property type="project" value="UniProtKB-ARBA"/>
</dbReference>
<dbReference type="EMBL" id="CP007128">
    <property type="protein sequence ID" value="AHG89628.1"/>
    <property type="molecule type" value="Genomic_DNA"/>
</dbReference>
<protein>
    <submittedName>
        <fullName evidence="1">Putative transcriptional regulator</fullName>
    </submittedName>
</protein>
<dbReference type="InterPro" id="IPR036390">
    <property type="entry name" value="WH_DNA-bd_sf"/>
</dbReference>
<organism evidence="1 2">
    <name type="scientific">Gemmatirosa kalamazoonensis</name>
    <dbReference type="NCBI Taxonomy" id="861299"/>
    <lineage>
        <taxon>Bacteria</taxon>
        <taxon>Pseudomonadati</taxon>
        <taxon>Gemmatimonadota</taxon>
        <taxon>Gemmatimonadia</taxon>
        <taxon>Gemmatimonadales</taxon>
        <taxon>Gemmatimonadaceae</taxon>
        <taxon>Gemmatirosa</taxon>
    </lineage>
</organism>
<keyword evidence="2" id="KW-1185">Reference proteome</keyword>
<dbReference type="Gene3D" id="1.10.10.10">
    <property type="entry name" value="Winged helix-like DNA-binding domain superfamily/Winged helix DNA-binding domain"/>
    <property type="match status" value="1"/>
</dbReference>
<proteinExistence type="predicted"/>
<dbReference type="OrthoDB" id="9779950at2"/>
<dbReference type="InParanoid" id="W0RJN7"/>
<reference evidence="1 2" key="1">
    <citation type="journal article" date="2014" name="Genome Announc.">
        <title>Genome Sequence and Methylome of Soil Bacterium Gemmatirosa kalamazoonensis KBS708T, a Member of the Rarely Cultivated Gemmatimonadetes Phylum.</title>
        <authorList>
            <person name="Debruyn J.M."/>
            <person name="Radosevich M."/>
            <person name="Wommack K.E."/>
            <person name="Polson S.W."/>
            <person name="Hauser L.J."/>
            <person name="Fawaz M.N."/>
            <person name="Korlach J."/>
            <person name="Tsai Y.C."/>
        </authorList>
    </citation>
    <scope>NUCLEOTIDE SEQUENCE [LARGE SCALE GENOMIC DNA]</scope>
    <source>
        <strain evidence="1 2">KBS708</strain>
    </source>
</reference>
<dbReference type="STRING" id="861299.J421_2091"/>
<dbReference type="eggNOG" id="COG2345">
    <property type="taxonomic scope" value="Bacteria"/>
</dbReference>
<dbReference type="KEGG" id="gba:J421_2091"/>
<name>W0RJN7_9BACT</name>
<dbReference type="InterPro" id="IPR011991">
    <property type="entry name" value="ArsR-like_HTH"/>
</dbReference>
<evidence type="ECO:0000313" key="2">
    <source>
        <dbReference type="Proteomes" id="UP000019151"/>
    </source>
</evidence>
<dbReference type="HOGENOM" id="CLU_078469_2_0_0"/>
<dbReference type="CDD" id="cd00090">
    <property type="entry name" value="HTH_ARSR"/>
    <property type="match status" value="1"/>
</dbReference>
<dbReference type="Pfam" id="PF12840">
    <property type="entry name" value="HTH_20"/>
    <property type="match status" value="1"/>
</dbReference>
<dbReference type="SUPFAM" id="SSF46785">
    <property type="entry name" value="Winged helix' DNA-binding domain"/>
    <property type="match status" value="1"/>
</dbReference>